<organism evidence="9 10">
    <name type="scientific">Owenia fusiformis</name>
    <name type="common">Polychaete worm</name>
    <dbReference type="NCBI Taxonomy" id="6347"/>
    <lineage>
        <taxon>Eukaryota</taxon>
        <taxon>Metazoa</taxon>
        <taxon>Spiralia</taxon>
        <taxon>Lophotrochozoa</taxon>
        <taxon>Annelida</taxon>
        <taxon>Polychaeta</taxon>
        <taxon>Sedentaria</taxon>
        <taxon>Canalipalpata</taxon>
        <taxon>Sabellida</taxon>
        <taxon>Oweniida</taxon>
        <taxon>Oweniidae</taxon>
        <taxon>Owenia</taxon>
    </lineage>
</organism>
<dbReference type="PANTHER" id="PTHR18945">
    <property type="entry name" value="NEUROTRANSMITTER GATED ION CHANNEL"/>
    <property type="match status" value="1"/>
</dbReference>
<keyword evidence="4 6" id="KW-1133">Transmembrane helix</keyword>
<keyword evidence="6" id="KW-0406">Ion transport</keyword>
<dbReference type="OrthoDB" id="5975154at2759"/>
<reference evidence="9" key="1">
    <citation type="submission" date="2022-03" db="EMBL/GenBank/DDBJ databases">
        <authorList>
            <person name="Martin C."/>
        </authorList>
    </citation>
    <scope>NUCLEOTIDE SEQUENCE</scope>
</reference>
<evidence type="ECO:0000256" key="2">
    <source>
        <dbReference type="ARBA" id="ARBA00009237"/>
    </source>
</evidence>
<feature type="signal peptide" evidence="6">
    <location>
        <begin position="1"/>
        <end position="25"/>
    </location>
</feature>
<comment type="similarity">
    <text evidence="2">Belongs to the ligand-gated ion channel (TC 1.A.9) family. Acetylcholine receptor (TC 1.A.9.1) subfamily.</text>
</comment>
<keyword evidence="6" id="KW-0407">Ion channel</keyword>
<dbReference type="GO" id="GO:0004888">
    <property type="term" value="F:transmembrane signaling receptor activity"/>
    <property type="evidence" value="ECO:0007669"/>
    <property type="project" value="InterPro"/>
</dbReference>
<keyword evidence="10" id="KW-1185">Reference proteome</keyword>
<dbReference type="SUPFAM" id="SSF90112">
    <property type="entry name" value="Neurotransmitter-gated ion-channel transmembrane pore"/>
    <property type="match status" value="1"/>
</dbReference>
<evidence type="ECO:0000256" key="4">
    <source>
        <dbReference type="ARBA" id="ARBA00022989"/>
    </source>
</evidence>
<dbReference type="FunFam" id="2.70.170.10:FF:000016">
    <property type="entry name" value="Nicotinic acetylcholine receptor subunit"/>
    <property type="match status" value="1"/>
</dbReference>
<dbReference type="InterPro" id="IPR036719">
    <property type="entry name" value="Neuro-gated_channel_TM_sf"/>
</dbReference>
<dbReference type="AlphaFoldDB" id="A0A8S4PHX8"/>
<dbReference type="InterPro" id="IPR036734">
    <property type="entry name" value="Neur_chan_lig-bd_sf"/>
</dbReference>
<keyword evidence="3 6" id="KW-0812">Transmembrane</keyword>
<dbReference type="Proteomes" id="UP000749559">
    <property type="component" value="Unassembled WGS sequence"/>
</dbReference>
<dbReference type="CDD" id="cd18997">
    <property type="entry name" value="LGIC_ECD_nAChR"/>
    <property type="match status" value="1"/>
</dbReference>
<feature type="domain" description="Neurotransmitter-gated ion-channel transmembrane" evidence="8">
    <location>
        <begin position="232"/>
        <end position="357"/>
    </location>
</feature>
<dbReference type="Pfam" id="PF02932">
    <property type="entry name" value="Neur_chan_memb"/>
    <property type="match status" value="1"/>
</dbReference>
<keyword evidence="5 6" id="KW-0472">Membrane</keyword>
<evidence type="ECO:0008006" key="11">
    <source>
        <dbReference type="Google" id="ProtNLM"/>
    </source>
</evidence>
<dbReference type="EMBL" id="CAIIXF020000008">
    <property type="protein sequence ID" value="CAH1792635.1"/>
    <property type="molecule type" value="Genomic_DNA"/>
</dbReference>
<evidence type="ECO:0000313" key="10">
    <source>
        <dbReference type="Proteomes" id="UP000749559"/>
    </source>
</evidence>
<feature type="transmembrane region" description="Helical" evidence="6">
    <location>
        <begin position="261"/>
        <end position="279"/>
    </location>
</feature>
<name>A0A8S4PHX8_OWEFU</name>
<dbReference type="GO" id="GO:0016020">
    <property type="term" value="C:membrane"/>
    <property type="evidence" value="ECO:0007669"/>
    <property type="project" value="UniProtKB-SubCell"/>
</dbReference>
<protein>
    <recommendedName>
        <fullName evidence="11">Neuronal acetylcholine receptor subunit alpha-10-like</fullName>
    </recommendedName>
</protein>
<sequence>MEPLIQYLLVVFIATGLLTSYPVNGLDQDSMTPEFSLVKDLMANYNPNVRPVKNASEPIVVAMNIALNQIMDVTWNDYFLRWDESKYGGVKTINLYSKDVWVQDITLYTDVKGEFYETDPFRVILTSDGTVQWNIPTRLVSTCKLDVQHFPYDFQTCKLKFGSWTFGSNEIDLQNRTASADLAIYESNGEWDLVSVDAERHSILYNCCPEPYIDVTYYIKIKRKPLYYTFNVILPCIFIVIISPFSFLVSPGSGERIQLGITLLLSLTVYLLLVAEQLPVQSEGVPLISQYFMVTILTLVLANVASIISVHLYHRGSLTDTLPRRTKLVMRKVAQLVCKADGFDDAIDMRSSKVVSEDAEQENNVIKRLDSLRGYHVTSQRVEAIKMEWKMASLVLDRCLMFLSSVFITLCSLCFLLYKPNQD</sequence>
<dbReference type="SUPFAM" id="SSF63712">
    <property type="entry name" value="Nicotinic receptor ligand binding domain-like"/>
    <property type="match status" value="1"/>
</dbReference>
<dbReference type="InterPro" id="IPR018000">
    <property type="entry name" value="Neurotransmitter_ion_chnl_CS"/>
</dbReference>
<evidence type="ECO:0000259" key="8">
    <source>
        <dbReference type="Pfam" id="PF02932"/>
    </source>
</evidence>
<dbReference type="InterPro" id="IPR006029">
    <property type="entry name" value="Neurotrans-gated_channel_TM"/>
</dbReference>
<evidence type="ECO:0000256" key="1">
    <source>
        <dbReference type="ARBA" id="ARBA00004141"/>
    </source>
</evidence>
<evidence type="ECO:0000256" key="5">
    <source>
        <dbReference type="ARBA" id="ARBA00023136"/>
    </source>
</evidence>
<dbReference type="InterPro" id="IPR006201">
    <property type="entry name" value="Neur_channel"/>
</dbReference>
<feature type="transmembrane region" description="Helical" evidence="6">
    <location>
        <begin position="226"/>
        <end position="249"/>
    </location>
</feature>
<dbReference type="InterPro" id="IPR038050">
    <property type="entry name" value="Neuro_actylchol_rec"/>
</dbReference>
<dbReference type="InterPro" id="IPR006202">
    <property type="entry name" value="Neur_chan_lig-bd"/>
</dbReference>
<comment type="caution">
    <text evidence="9">The sequence shown here is derived from an EMBL/GenBank/DDBJ whole genome shotgun (WGS) entry which is preliminary data.</text>
</comment>
<dbReference type="PRINTS" id="PR00252">
    <property type="entry name" value="NRIONCHANNEL"/>
</dbReference>
<dbReference type="CDD" id="cd19051">
    <property type="entry name" value="LGIC_TM_cation"/>
    <property type="match status" value="1"/>
</dbReference>
<dbReference type="Gene3D" id="1.20.58.390">
    <property type="entry name" value="Neurotransmitter-gated ion-channel transmembrane domain"/>
    <property type="match status" value="1"/>
</dbReference>
<keyword evidence="6" id="KW-0732">Signal</keyword>
<evidence type="ECO:0000256" key="6">
    <source>
        <dbReference type="RuleBase" id="RU000687"/>
    </source>
</evidence>
<dbReference type="PROSITE" id="PS00236">
    <property type="entry name" value="NEUROTR_ION_CHANNEL"/>
    <property type="match status" value="1"/>
</dbReference>
<gene>
    <name evidence="9" type="ORF">OFUS_LOCUS17579</name>
</gene>
<dbReference type="Gene3D" id="2.70.170.10">
    <property type="entry name" value="Neurotransmitter-gated ion-channel ligand-binding domain"/>
    <property type="match status" value="1"/>
</dbReference>
<feature type="transmembrane region" description="Helical" evidence="6">
    <location>
        <begin position="291"/>
        <end position="314"/>
    </location>
</feature>
<evidence type="ECO:0000256" key="3">
    <source>
        <dbReference type="ARBA" id="ARBA00022692"/>
    </source>
</evidence>
<evidence type="ECO:0000313" key="9">
    <source>
        <dbReference type="EMBL" id="CAH1792635.1"/>
    </source>
</evidence>
<accession>A0A8S4PHX8</accession>
<evidence type="ECO:0000259" key="7">
    <source>
        <dbReference type="Pfam" id="PF02931"/>
    </source>
</evidence>
<proteinExistence type="inferred from homology"/>
<comment type="subcellular location">
    <subcellularLocation>
        <location evidence="1">Membrane</location>
        <topology evidence="1">Multi-pass membrane protein</topology>
    </subcellularLocation>
</comment>
<feature type="transmembrane region" description="Helical" evidence="6">
    <location>
        <begin position="395"/>
        <end position="418"/>
    </location>
</feature>
<feature type="domain" description="Neurotransmitter-gated ion-channel ligand-binding" evidence="7">
    <location>
        <begin position="36"/>
        <end position="225"/>
    </location>
</feature>
<feature type="chain" id="PRO_5035958408" description="Neuronal acetylcholine receptor subunit alpha-10-like" evidence="6">
    <location>
        <begin position="26"/>
        <end position="423"/>
    </location>
</feature>
<dbReference type="GO" id="GO:0005230">
    <property type="term" value="F:extracellular ligand-gated monoatomic ion channel activity"/>
    <property type="evidence" value="ECO:0007669"/>
    <property type="project" value="InterPro"/>
</dbReference>
<keyword evidence="6" id="KW-0813">Transport</keyword>
<dbReference type="Pfam" id="PF02931">
    <property type="entry name" value="Neur_chan_LBD"/>
    <property type="match status" value="1"/>
</dbReference>